<feature type="domain" description="DnaJ homologue subfamily C member 28 conserved" evidence="1">
    <location>
        <begin position="7"/>
        <end position="73"/>
    </location>
</feature>
<dbReference type="Pfam" id="PF09350">
    <property type="entry name" value="DJC28_CD"/>
    <property type="match status" value="1"/>
</dbReference>
<dbReference type="AlphaFoldDB" id="A0AAU9BW68"/>
<evidence type="ECO:0000313" key="2">
    <source>
        <dbReference type="EMBL" id="BCX87830.1"/>
    </source>
</evidence>
<protein>
    <recommendedName>
        <fullName evidence="1">DnaJ homologue subfamily C member 28 conserved domain-containing protein</fullName>
    </recommendedName>
</protein>
<dbReference type="KEGG" id="meiy:MIN45_P0197"/>
<sequence length="125" mass="14171">MRFWDRLAEERIQEAMAQGAFDDLPGAGRPLPAEDLPGVPPELRMAYRILKNAGYVPEEVQLRREIADVHRLLAEGLASESLAADARRRLKLLLQRLGELRGDDLLLQERYLQALAERLGNGDER</sequence>
<keyword evidence="3" id="KW-1185">Reference proteome</keyword>
<name>A0AAU9BW68_9GAMM</name>
<dbReference type="RefSeq" id="WP_286292792.1">
    <property type="nucleotide sequence ID" value="NZ_AP024718.1"/>
</dbReference>
<organism evidence="2 3">
    <name type="scientific">Methylomarinovum tepidoasis</name>
    <dbReference type="NCBI Taxonomy" id="2840183"/>
    <lineage>
        <taxon>Bacteria</taxon>
        <taxon>Pseudomonadati</taxon>
        <taxon>Pseudomonadota</taxon>
        <taxon>Gammaproteobacteria</taxon>
        <taxon>Methylococcales</taxon>
        <taxon>Methylothermaceae</taxon>
        <taxon>Methylomarinovum</taxon>
    </lineage>
</organism>
<dbReference type="PANTHER" id="PTHR39158:SF1">
    <property type="entry name" value="DNAJ HOMOLOG SUBFAMILY C MEMBER 28"/>
    <property type="match status" value="1"/>
</dbReference>
<proteinExistence type="predicted"/>
<gene>
    <name evidence="2" type="ORF">MIN45_P0197</name>
</gene>
<dbReference type="PANTHER" id="PTHR39158">
    <property type="entry name" value="OS08G0560600 PROTEIN"/>
    <property type="match status" value="1"/>
</dbReference>
<evidence type="ECO:0000259" key="1">
    <source>
        <dbReference type="Pfam" id="PF09350"/>
    </source>
</evidence>
<dbReference type="InterPro" id="IPR018961">
    <property type="entry name" value="DnaJ_homolog_subfam-C_membr-28"/>
</dbReference>
<dbReference type="InterPro" id="IPR052573">
    <property type="entry name" value="DnaJ_C_subfamily_28"/>
</dbReference>
<reference evidence="3" key="1">
    <citation type="journal article" date="2024" name="Int. J. Syst. Evol. Microbiol.">
        <title>Methylomarinovum tepidoasis sp. nov., a moderately thermophilic methanotroph of the family Methylothermaceae isolated from a deep-sea hydrothermal field.</title>
        <authorList>
            <person name="Hirayama H."/>
            <person name="Takaki Y."/>
            <person name="Abe M."/>
            <person name="Miyazaki M."/>
            <person name="Uematsu K."/>
            <person name="Matsui Y."/>
            <person name="Takai K."/>
        </authorList>
    </citation>
    <scope>NUCLEOTIDE SEQUENCE [LARGE SCALE GENOMIC DNA]</scope>
    <source>
        <strain evidence="3">IN45</strain>
    </source>
</reference>
<evidence type="ECO:0000313" key="3">
    <source>
        <dbReference type="Proteomes" id="UP001321450"/>
    </source>
</evidence>
<accession>A0AAU9BW68</accession>
<dbReference type="Proteomes" id="UP001321450">
    <property type="component" value="Chromosome"/>
</dbReference>
<dbReference type="EMBL" id="AP024718">
    <property type="protein sequence ID" value="BCX87830.1"/>
    <property type="molecule type" value="Genomic_DNA"/>
</dbReference>